<protein>
    <recommendedName>
        <fullName evidence="10">E3 ubiquitin-protein ligase</fullName>
        <ecNumber evidence="10">2.3.2.27</ecNumber>
    </recommendedName>
</protein>
<dbReference type="Pfam" id="PF02207">
    <property type="entry name" value="zf-UBR"/>
    <property type="match status" value="1"/>
</dbReference>
<keyword evidence="13" id="KW-1185">Reference proteome</keyword>
<evidence type="ECO:0000256" key="9">
    <source>
        <dbReference type="PROSITE-ProRule" id="PRU00508"/>
    </source>
</evidence>
<keyword evidence="4 10" id="KW-0479">Metal-binding</keyword>
<comment type="function">
    <text evidence="10">Ubiquitin ligase protein which is a component of the N-end rule pathway. Recognizes and binds to proteins bearing specific N-terminal residues that are destabilizing according to the N-end rule, leading to their ubiquitination and subsequent degradation.</text>
</comment>
<dbReference type="SMART" id="SM00396">
    <property type="entry name" value="ZnF_UBR1"/>
    <property type="match status" value="1"/>
</dbReference>
<dbReference type="Proteomes" id="UP000029725">
    <property type="component" value="Unassembled WGS sequence"/>
</dbReference>
<evidence type="ECO:0000313" key="12">
    <source>
        <dbReference type="EMBL" id="KGG51790.1"/>
    </source>
</evidence>
<dbReference type="InterPro" id="IPR003126">
    <property type="entry name" value="Znf_UBR"/>
</dbReference>
<comment type="similarity">
    <text evidence="8 10">Belongs to the E3 ubiquitin-protein ligase UBR1-like family.</text>
</comment>
<comment type="caution">
    <text evidence="12">The sequence shown here is derived from an EMBL/GenBank/DDBJ whole genome shotgun (WGS) entry which is preliminary data.</text>
</comment>
<evidence type="ECO:0000256" key="4">
    <source>
        <dbReference type="ARBA" id="ARBA00022723"/>
    </source>
</evidence>
<feature type="domain" description="UBR-type" evidence="11">
    <location>
        <begin position="63"/>
        <end position="144"/>
    </location>
</feature>
<keyword evidence="6 10" id="KW-0833">Ubl conjugation pathway</keyword>
<evidence type="ECO:0000256" key="1">
    <source>
        <dbReference type="ARBA" id="ARBA00000900"/>
    </source>
</evidence>
<dbReference type="GO" id="GO:0005737">
    <property type="term" value="C:cytoplasm"/>
    <property type="evidence" value="ECO:0007669"/>
    <property type="project" value="TreeGrafter"/>
</dbReference>
<keyword evidence="3 10" id="KW-0808">Transferase</keyword>
<dbReference type="InterPro" id="IPR014719">
    <property type="entry name" value="Ribosomal_bL12_C/ClpS-like"/>
</dbReference>
<dbReference type="AlphaFoldDB" id="A0A098VS43"/>
<dbReference type="PANTHER" id="PTHR21497:SF24">
    <property type="entry name" value="E3 UBIQUITIN-PROTEIN LIGASE UBR1"/>
    <property type="match status" value="1"/>
</dbReference>
<comment type="pathway">
    <text evidence="2 10">Protein modification; protein ubiquitination.</text>
</comment>
<dbReference type="GeneID" id="25259324"/>
<evidence type="ECO:0000259" key="11">
    <source>
        <dbReference type="PROSITE" id="PS51157"/>
    </source>
</evidence>
<dbReference type="UniPathway" id="UPA00143"/>
<dbReference type="GO" id="GO:0000151">
    <property type="term" value="C:ubiquitin ligase complex"/>
    <property type="evidence" value="ECO:0007669"/>
    <property type="project" value="TreeGrafter"/>
</dbReference>
<feature type="zinc finger region" description="UBR-type" evidence="9">
    <location>
        <begin position="63"/>
        <end position="144"/>
    </location>
</feature>
<dbReference type="OrthoDB" id="26387at2759"/>
<dbReference type="GO" id="GO:0008270">
    <property type="term" value="F:zinc ion binding"/>
    <property type="evidence" value="ECO:0007669"/>
    <property type="project" value="UniProtKB-UniRule"/>
</dbReference>
<evidence type="ECO:0000313" key="13">
    <source>
        <dbReference type="Proteomes" id="UP000029725"/>
    </source>
</evidence>
<dbReference type="VEuPathDB" id="MicrosporidiaDB:DI09_277p10"/>
<dbReference type="FunFam" id="2.10.110.30:FF:000002">
    <property type="entry name" value="Putative e3 ubiquitin-protein ligase ubr3"/>
    <property type="match status" value="1"/>
</dbReference>
<evidence type="ECO:0000256" key="6">
    <source>
        <dbReference type="ARBA" id="ARBA00022786"/>
    </source>
</evidence>
<dbReference type="EMBL" id="JMKJ01000196">
    <property type="protein sequence ID" value="KGG51790.1"/>
    <property type="molecule type" value="Genomic_DNA"/>
</dbReference>
<evidence type="ECO:0000256" key="7">
    <source>
        <dbReference type="ARBA" id="ARBA00022833"/>
    </source>
</evidence>
<gene>
    <name evidence="12" type="ORF">DI09_277p10</name>
</gene>
<sequence>MNHENCYRESLLRFLSDRYKSDNRVFSLETFQKLSTFITDLIDKETPLSATVDTFVKFEERGKICGFPFNKGDIIYRCRYFSFAIGFRECGRDPTCVFCAQCFNEDDHAGHEISYSITCSSGGCCDCGDSEAWNVDLKCSVHSKEAFDSNASCLVGFSDFLDSIRPSQTLDLIVTFVSLFPIFSLYYAHFDYKKVQKIIGSSFGNLDAAVCSFLCGDGFYSTLLYNDELHSFDDVIRILSQVYGYPRPKGRELAEIGRATISVREDLTKSVTDRSLVSLSGLRCLVLPSNVVYVEEFCAAIISIITDILPSKPWLQIYLSSRLFSKESFEFINSVSFLEEIKKSNDFPCISENMSIVHYLILSDPLLWKELRSTLKTFLMNSMLKFYYFKLKLGICFTECYPTVLKSFLSQDIEAEYSIIFFSVQLYTVPSIVLELLKSHNLFVKILSCSINGFKEAYVDSTFTFTSPFIKNRRYFHPFQDLRYIIDDSRYEDLGEPQKPEIIKLLLQFFNLFSEMNINVHSIEEHVEYENDSWIHAFNISLQCAKFAQELQKYFVSSFEVGCQVLGLIMQQADGVLCFSRQNSSSNAVLPIGGSFSFHHPVQLFISKEET</sequence>
<evidence type="ECO:0000256" key="5">
    <source>
        <dbReference type="ARBA" id="ARBA00022771"/>
    </source>
</evidence>
<dbReference type="Gene3D" id="2.10.110.30">
    <property type="match status" value="1"/>
</dbReference>
<proteinExistence type="inferred from homology"/>
<dbReference type="HOGENOM" id="CLU_447302_0_0_1"/>
<evidence type="ECO:0000256" key="2">
    <source>
        <dbReference type="ARBA" id="ARBA00004906"/>
    </source>
</evidence>
<organism evidence="12 13">
    <name type="scientific">Mitosporidium daphniae</name>
    <dbReference type="NCBI Taxonomy" id="1485682"/>
    <lineage>
        <taxon>Eukaryota</taxon>
        <taxon>Fungi</taxon>
        <taxon>Fungi incertae sedis</taxon>
        <taxon>Microsporidia</taxon>
        <taxon>Mitosporidium</taxon>
    </lineage>
</organism>
<evidence type="ECO:0000256" key="10">
    <source>
        <dbReference type="RuleBase" id="RU366018"/>
    </source>
</evidence>
<evidence type="ECO:0000256" key="3">
    <source>
        <dbReference type="ARBA" id="ARBA00022679"/>
    </source>
</evidence>
<keyword evidence="7 10" id="KW-0862">Zinc</keyword>
<dbReference type="EC" id="2.3.2.27" evidence="10"/>
<dbReference type="GO" id="GO:0016567">
    <property type="term" value="P:protein ubiquitination"/>
    <property type="evidence" value="ECO:0007669"/>
    <property type="project" value="UniProtKB-UniRule"/>
</dbReference>
<reference evidence="12 13" key="1">
    <citation type="submission" date="2014-04" db="EMBL/GenBank/DDBJ databases">
        <title>A new species of microsporidia sheds light on the evolution of extreme parasitism.</title>
        <authorList>
            <person name="Haag K.L."/>
            <person name="James T.Y."/>
            <person name="Larsson R."/>
            <person name="Schaer T.M."/>
            <person name="Refardt D."/>
            <person name="Pombert J.-F."/>
            <person name="Ebert D."/>
        </authorList>
    </citation>
    <scope>NUCLEOTIDE SEQUENCE [LARGE SCALE GENOMIC DNA]</scope>
    <source>
        <strain evidence="12 13">UGP3</strain>
        <tissue evidence="12">Spores</tissue>
    </source>
</reference>
<comment type="catalytic activity">
    <reaction evidence="1 10">
        <text>S-ubiquitinyl-[E2 ubiquitin-conjugating enzyme]-L-cysteine + [acceptor protein]-L-lysine = [E2 ubiquitin-conjugating enzyme]-L-cysteine + N(6)-ubiquitinyl-[acceptor protein]-L-lysine.</text>
        <dbReference type="EC" id="2.3.2.27"/>
    </reaction>
</comment>
<dbReference type="RefSeq" id="XP_013238226.1">
    <property type="nucleotide sequence ID" value="XM_013382772.1"/>
</dbReference>
<feature type="non-terminal residue" evidence="12">
    <location>
        <position position="611"/>
    </location>
</feature>
<dbReference type="GO" id="GO:0061630">
    <property type="term" value="F:ubiquitin protein ligase activity"/>
    <property type="evidence" value="ECO:0007669"/>
    <property type="project" value="UniProtKB-UniRule"/>
</dbReference>
<dbReference type="GO" id="GO:0071596">
    <property type="term" value="P:ubiquitin-dependent protein catabolic process via the N-end rule pathway"/>
    <property type="evidence" value="ECO:0007669"/>
    <property type="project" value="UniProtKB-UniRule"/>
</dbReference>
<dbReference type="InterPro" id="IPR039164">
    <property type="entry name" value="UBR1-like"/>
</dbReference>
<accession>A0A098VS43</accession>
<dbReference type="PROSITE" id="PS51157">
    <property type="entry name" value="ZF_UBR"/>
    <property type="match status" value="1"/>
</dbReference>
<dbReference type="SUPFAM" id="SSF54736">
    <property type="entry name" value="ClpS-like"/>
    <property type="match status" value="1"/>
</dbReference>
<keyword evidence="5 10" id="KW-0863">Zinc-finger</keyword>
<dbReference type="CDD" id="cd19673">
    <property type="entry name" value="UBR-box_UBR3"/>
    <property type="match status" value="1"/>
</dbReference>
<dbReference type="PANTHER" id="PTHR21497">
    <property type="entry name" value="UBIQUITIN LIGASE E3 ALPHA-RELATED"/>
    <property type="match status" value="1"/>
</dbReference>
<evidence type="ECO:0000256" key="8">
    <source>
        <dbReference type="ARBA" id="ARBA00046341"/>
    </source>
</evidence>
<name>A0A098VS43_9MICR</name>